<comment type="caution">
    <text evidence="1">The sequence shown here is derived from an EMBL/GenBank/DDBJ whole genome shotgun (WGS) entry which is preliminary data.</text>
</comment>
<gene>
    <name evidence="1" type="ORF">LSAT_V11C500243440</name>
</gene>
<proteinExistence type="predicted"/>
<organism evidence="1 2">
    <name type="scientific">Lactuca sativa</name>
    <name type="common">Garden lettuce</name>
    <dbReference type="NCBI Taxonomy" id="4236"/>
    <lineage>
        <taxon>Eukaryota</taxon>
        <taxon>Viridiplantae</taxon>
        <taxon>Streptophyta</taxon>
        <taxon>Embryophyta</taxon>
        <taxon>Tracheophyta</taxon>
        <taxon>Spermatophyta</taxon>
        <taxon>Magnoliopsida</taxon>
        <taxon>eudicotyledons</taxon>
        <taxon>Gunneridae</taxon>
        <taxon>Pentapetalae</taxon>
        <taxon>asterids</taxon>
        <taxon>campanulids</taxon>
        <taxon>Asterales</taxon>
        <taxon>Asteraceae</taxon>
        <taxon>Cichorioideae</taxon>
        <taxon>Cichorieae</taxon>
        <taxon>Lactucinae</taxon>
        <taxon>Lactuca</taxon>
    </lineage>
</organism>
<dbReference type="EMBL" id="NBSK02000005">
    <property type="protein sequence ID" value="KAJ0203867.1"/>
    <property type="molecule type" value="Genomic_DNA"/>
</dbReference>
<protein>
    <submittedName>
        <fullName evidence="1">Uncharacterized protein</fullName>
    </submittedName>
</protein>
<dbReference type="Proteomes" id="UP000235145">
    <property type="component" value="Unassembled WGS sequence"/>
</dbReference>
<dbReference type="AlphaFoldDB" id="A0A9R1XD45"/>
<keyword evidence="2" id="KW-1185">Reference proteome</keyword>
<evidence type="ECO:0000313" key="1">
    <source>
        <dbReference type="EMBL" id="KAJ0203867.1"/>
    </source>
</evidence>
<reference evidence="1 2" key="1">
    <citation type="journal article" date="2017" name="Nat. Commun.">
        <title>Genome assembly with in vitro proximity ligation data and whole-genome triplication in lettuce.</title>
        <authorList>
            <person name="Reyes-Chin-Wo S."/>
            <person name="Wang Z."/>
            <person name="Yang X."/>
            <person name="Kozik A."/>
            <person name="Arikit S."/>
            <person name="Song C."/>
            <person name="Xia L."/>
            <person name="Froenicke L."/>
            <person name="Lavelle D.O."/>
            <person name="Truco M.J."/>
            <person name="Xia R."/>
            <person name="Zhu S."/>
            <person name="Xu C."/>
            <person name="Xu H."/>
            <person name="Xu X."/>
            <person name="Cox K."/>
            <person name="Korf I."/>
            <person name="Meyers B.C."/>
            <person name="Michelmore R.W."/>
        </authorList>
    </citation>
    <scope>NUCLEOTIDE SEQUENCE [LARGE SCALE GENOMIC DNA]</scope>
    <source>
        <strain evidence="2">cv. Salinas</strain>
        <tissue evidence="1">Seedlings</tissue>
    </source>
</reference>
<accession>A0A9R1XD45</accession>
<evidence type="ECO:0000313" key="2">
    <source>
        <dbReference type="Proteomes" id="UP000235145"/>
    </source>
</evidence>
<sequence length="101" mass="11510">MFIVLTRNLGCNREAFSIMHEWLTKILAKHRARSQFSGRAITDSLKNCLCEVFNSKLDEAKDKPIITCLELIVEYLTKKILNAYKVQENCKGSLSTTAKQS</sequence>
<name>A0A9R1XD45_LACSA</name>